<sequence length="963" mass="108736">MQHKIFATMRSLKIMDGCKGTQVYAINPSGAGGADGPTGGGIGEKLLQQLHDHIKGQTLRTKSVRNLQATNHTTPSEVVLSDGSLLPYGLSMTDLLEPKIEPSLMSVDFVETLAGVHRRTGDCPQFDRSEVYLEQCAVFQGLADPKLFRRSLRAARQHAVHVHAKVVLAAWLRHERREDELIGSSSSDCSGRNLECPRATLTPGYDPESVFDSCACTRAHAGNRDIDDDAMTIVVDEQCSTSEEEEEEEEEDGDMSFFVGDDEIKCNRFNIASLSRPFKTMLYGGFVESLKEKINFSGNCFSVEALRAADVFSRTKRLSHLEPRVVLELLSLANRFCCDEMKNACDVHLASLVCDIDDALLLVEYGLEETAYLLVAACLQVFLRELPGSLQSSSVVKMFCSPEGRDRLALAGHVSFVLYYFLSQIAMEEEMRSNTTVMLLERLVECATDGWEKQIAFHLLGVVMLERKEYKDAQHWFQAAVDAGHVYSLVGVARAKYKRGHTYSAYKLMNSLISDHKPVGWMYQERSLYCVGKEKLMDLMSATELDPTLSFPYKFRAVSFLQENKIGPAIAEINKIIGFRVSPDCLELRAWFLIAMEDYEGALRDVRAILTLDPNYMMFYGHMHGDQLVELLQPAVQQWSQADCWMQLYDRWSSVDDIGSLAVVHQMLANDPGKSLLHFRQSLLLLRLNCPKSAMRSLRLARNYSTSDHERLVYEGWILYDTGHREEALAKAEESISIQRSFEAYFLKAYALADSNLDSESSKYVISLLEEALRCPSDGLRKGQALNNLGSVYVDCDKLDLAADCYMNALNIKHTRAHQGLARVYHLKNHRKAAYDEMTKLIEKARGNASAYEKRSEYCDRDMAKSDLGMASQLDPLRTYPYRYRAAVLMDDHKEVEAIEELSRAIDFKPDLQLLHLRAAFYDSIGDFVFAVRDCEAALCLDPNHNEILDLCNKAREHIREPK</sequence>
<dbReference type="InterPro" id="IPR044631">
    <property type="entry name" value="ETO1-like"/>
</dbReference>
<dbReference type="InterPro" id="IPR011990">
    <property type="entry name" value="TPR-like_helical_dom_sf"/>
</dbReference>
<reference evidence="3 4" key="1">
    <citation type="submission" date="2018-09" db="EMBL/GenBank/DDBJ databases">
        <title>A high-quality reference genome of wild soybean provides a powerful tool to mine soybean genomes.</title>
        <authorList>
            <person name="Xie M."/>
            <person name="Chung C.Y.L."/>
            <person name="Li M.-W."/>
            <person name="Wong F.-L."/>
            <person name="Chan T.-F."/>
            <person name="Lam H.-M."/>
        </authorList>
    </citation>
    <scope>NUCLEOTIDE SEQUENCE [LARGE SCALE GENOMIC DNA]</scope>
    <source>
        <strain evidence="4">cv. W05</strain>
        <tissue evidence="3">Hypocotyl of etiolated seedlings</tissue>
    </source>
</reference>
<dbReference type="EMBL" id="QZWG01000003">
    <property type="protein sequence ID" value="RZC19208.1"/>
    <property type="molecule type" value="Genomic_DNA"/>
</dbReference>
<evidence type="ECO:0000313" key="4">
    <source>
        <dbReference type="Proteomes" id="UP000289340"/>
    </source>
</evidence>
<evidence type="ECO:0000256" key="1">
    <source>
        <dbReference type="ARBA" id="ARBA00004906"/>
    </source>
</evidence>
<comment type="caution">
    <text evidence="3">The sequence shown here is derived from an EMBL/GenBank/DDBJ whole genome shotgun (WGS) entry which is preliminary data.</text>
</comment>
<dbReference type="InterPro" id="IPR019734">
    <property type="entry name" value="TPR_rpt"/>
</dbReference>
<name>A0A445L7W5_GLYSO</name>
<dbReference type="PROSITE" id="PS50005">
    <property type="entry name" value="TPR"/>
    <property type="match status" value="1"/>
</dbReference>
<evidence type="ECO:0000313" key="3">
    <source>
        <dbReference type="EMBL" id="RZC19208.1"/>
    </source>
</evidence>
<dbReference type="Gene3D" id="3.30.710.10">
    <property type="entry name" value="Potassium Channel Kv1.1, Chain A"/>
    <property type="match status" value="1"/>
</dbReference>
<proteinExistence type="predicted"/>
<dbReference type="PANTHER" id="PTHR44203">
    <property type="entry name" value="ETO1-RELATED"/>
    <property type="match status" value="1"/>
</dbReference>
<gene>
    <name evidence="3" type="ORF">D0Y65_006147</name>
</gene>
<accession>A0A445L7W5</accession>
<feature type="repeat" description="TPR" evidence="2">
    <location>
        <begin position="783"/>
        <end position="816"/>
    </location>
</feature>
<dbReference type="InterPro" id="IPR011333">
    <property type="entry name" value="SKP1/BTB/POZ_sf"/>
</dbReference>
<evidence type="ECO:0000256" key="2">
    <source>
        <dbReference type="PROSITE-ProRule" id="PRU00339"/>
    </source>
</evidence>
<dbReference type="SUPFAM" id="SSF54695">
    <property type="entry name" value="POZ domain"/>
    <property type="match status" value="1"/>
</dbReference>
<dbReference type="Gramene" id="XM_028368668.1">
    <property type="protein sequence ID" value="XP_028224469.1"/>
    <property type="gene ID" value="LOC114406094"/>
</dbReference>
<keyword evidence="2" id="KW-0802">TPR repeat</keyword>
<dbReference type="Proteomes" id="UP000289340">
    <property type="component" value="Chromosome 3"/>
</dbReference>
<keyword evidence="4" id="KW-1185">Reference proteome</keyword>
<dbReference type="Gene3D" id="1.25.40.10">
    <property type="entry name" value="Tetratricopeptide repeat domain"/>
    <property type="match status" value="3"/>
</dbReference>
<protein>
    <submittedName>
        <fullName evidence="3">Ethylene-overproduction protein 1 isoform A</fullName>
    </submittedName>
</protein>
<comment type="pathway">
    <text evidence="1">Protein modification; protein ubiquitination.</text>
</comment>
<dbReference type="PANTHER" id="PTHR44203:SF8">
    <property type="entry name" value="ETHYLENE-OVERPRODUCTION PROTEIN 1"/>
    <property type="match status" value="1"/>
</dbReference>
<dbReference type="AlphaFoldDB" id="A0A445L7W5"/>
<dbReference type="SMR" id="A0A445L7W5"/>
<dbReference type="SUPFAM" id="SSF48452">
    <property type="entry name" value="TPR-like"/>
    <property type="match status" value="2"/>
</dbReference>
<dbReference type="GO" id="GO:0010105">
    <property type="term" value="P:negative regulation of ethylene-activated signaling pathway"/>
    <property type="evidence" value="ECO:0007669"/>
    <property type="project" value="InterPro"/>
</dbReference>
<organism evidence="3 4">
    <name type="scientific">Glycine soja</name>
    <name type="common">Wild soybean</name>
    <dbReference type="NCBI Taxonomy" id="3848"/>
    <lineage>
        <taxon>Eukaryota</taxon>
        <taxon>Viridiplantae</taxon>
        <taxon>Streptophyta</taxon>
        <taxon>Embryophyta</taxon>
        <taxon>Tracheophyta</taxon>
        <taxon>Spermatophyta</taxon>
        <taxon>Magnoliopsida</taxon>
        <taxon>eudicotyledons</taxon>
        <taxon>Gunneridae</taxon>
        <taxon>Pentapetalae</taxon>
        <taxon>rosids</taxon>
        <taxon>fabids</taxon>
        <taxon>Fabales</taxon>
        <taxon>Fabaceae</taxon>
        <taxon>Papilionoideae</taxon>
        <taxon>50 kb inversion clade</taxon>
        <taxon>NPAAA clade</taxon>
        <taxon>indigoferoid/millettioid clade</taxon>
        <taxon>Phaseoleae</taxon>
        <taxon>Glycine</taxon>
        <taxon>Glycine subgen. Soja</taxon>
    </lineage>
</organism>
<dbReference type="SMART" id="SM00028">
    <property type="entry name" value="TPR"/>
    <property type="match status" value="4"/>
</dbReference>